<evidence type="ECO:0000256" key="1">
    <source>
        <dbReference type="ARBA" id="ARBA00022723"/>
    </source>
</evidence>
<dbReference type="AlphaFoldDB" id="A0A6N2M489"/>
<dbReference type="PANTHER" id="PTHR46858:SF14">
    <property type="entry name" value="RING-TYPE DOMAIN-CONTAINING PROTEIN"/>
    <property type="match status" value="1"/>
</dbReference>
<evidence type="ECO:0000313" key="6">
    <source>
        <dbReference type="EMBL" id="VFU48372.1"/>
    </source>
</evidence>
<evidence type="ECO:0000256" key="3">
    <source>
        <dbReference type="ARBA" id="ARBA00022833"/>
    </source>
</evidence>
<evidence type="ECO:0000256" key="2">
    <source>
        <dbReference type="ARBA" id="ARBA00022771"/>
    </source>
</evidence>
<evidence type="ECO:0000256" key="4">
    <source>
        <dbReference type="SAM" id="MobiDB-lite"/>
    </source>
</evidence>
<proteinExistence type="predicted"/>
<gene>
    <name evidence="6" type="ORF">SVIM_LOCUS316258</name>
</gene>
<feature type="compositionally biased region" description="Basic and acidic residues" evidence="4">
    <location>
        <begin position="191"/>
        <end position="204"/>
    </location>
</feature>
<protein>
    <recommendedName>
        <fullName evidence="7">RING-type domain-containing protein</fullName>
    </recommendedName>
</protein>
<keyword evidence="5" id="KW-0812">Transmembrane</keyword>
<accession>A0A6N2M489</accession>
<dbReference type="EMBL" id="CAADRP010001696">
    <property type="protein sequence ID" value="VFU48372.1"/>
    <property type="molecule type" value="Genomic_DNA"/>
</dbReference>
<sequence length="204" mass="22231">MHSMADLAKSHFVNLATRINLTWTKAGHTLACYPALSLLARLVAYVSILTIILIIVLVIVRCMTYSEDEGSGVEVRATETDQLWPRKALSLLFSYGTYNKYLESGDCGGGGGSCSSDKSNCSEELYDRTICVICYDEERNCFYVPCGHCATCYVCAQRPLGLTNLGGAQGLGKQVSHKCTTGHSRAPSKSDGPKELFGPERIRT</sequence>
<dbReference type="Pfam" id="PF13920">
    <property type="entry name" value="zf-C3HC4_3"/>
    <property type="match status" value="1"/>
</dbReference>
<keyword evidence="3" id="KW-0862">Zinc</keyword>
<dbReference type="GO" id="GO:0061630">
    <property type="term" value="F:ubiquitin protein ligase activity"/>
    <property type="evidence" value="ECO:0007669"/>
    <property type="project" value="TreeGrafter"/>
</dbReference>
<keyword evidence="5" id="KW-0472">Membrane</keyword>
<evidence type="ECO:0000256" key="5">
    <source>
        <dbReference type="SAM" id="Phobius"/>
    </source>
</evidence>
<feature type="region of interest" description="Disordered" evidence="4">
    <location>
        <begin position="178"/>
        <end position="204"/>
    </location>
</feature>
<organism evidence="6">
    <name type="scientific">Salix viminalis</name>
    <name type="common">Common osier</name>
    <name type="synonym">Basket willow</name>
    <dbReference type="NCBI Taxonomy" id="40686"/>
    <lineage>
        <taxon>Eukaryota</taxon>
        <taxon>Viridiplantae</taxon>
        <taxon>Streptophyta</taxon>
        <taxon>Embryophyta</taxon>
        <taxon>Tracheophyta</taxon>
        <taxon>Spermatophyta</taxon>
        <taxon>Magnoliopsida</taxon>
        <taxon>eudicotyledons</taxon>
        <taxon>Gunneridae</taxon>
        <taxon>Pentapetalae</taxon>
        <taxon>rosids</taxon>
        <taxon>fabids</taxon>
        <taxon>Malpighiales</taxon>
        <taxon>Salicaceae</taxon>
        <taxon>Saliceae</taxon>
        <taxon>Salix</taxon>
    </lineage>
</organism>
<reference evidence="6" key="1">
    <citation type="submission" date="2019-03" db="EMBL/GenBank/DDBJ databases">
        <authorList>
            <person name="Mank J."/>
            <person name="Almeida P."/>
        </authorList>
    </citation>
    <scope>NUCLEOTIDE SEQUENCE</scope>
    <source>
        <strain evidence="6">78183</strain>
    </source>
</reference>
<dbReference type="InterPro" id="IPR013083">
    <property type="entry name" value="Znf_RING/FYVE/PHD"/>
</dbReference>
<keyword evidence="2" id="KW-0863">Zinc-finger</keyword>
<dbReference type="GO" id="GO:0016567">
    <property type="term" value="P:protein ubiquitination"/>
    <property type="evidence" value="ECO:0007669"/>
    <property type="project" value="TreeGrafter"/>
</dbReference>
<evidence type="ECO:0008006" key="7">
    <source>
        <dbReference type="Google" id="ProtNLM"/>
    </source>
</evidence>
<keyword evidence="5" id="KW-1133">Transmembrane helix</keyword>
<dbReference type="GO" id="GO:0008270">
    <property type="term" value="F:zinc ion binding"/>
    <property type="evidence" value="ECO:0007669"/>
    <property type="project" value="UniProtKB-KW"/>
</dbReference>
<feature type="transmembrane region" description="Helical" evidence="5">
    <location>
        <begin position="42"/>
        <end position="60"/>
    </location>
</feature>
<keyword evidence="1" id="KW-0479">Metal-binding</keyword>
<dbReference type="PANTHER" id="PTHR46858">
    <property type="entry name" value="OS05G0521000 PROTEIN"/>
    <property type="match status" value="1"/>
</dbReference>
<name>A0A6N2M489_SALVM</name>
<dbReference type="Gene3D" id="3.30.40.10">
    <property type="entry name" value="Zinc/RING finger domain, C3HC4 (zinc finger)"/>
    <property type="match status" value="1"/>
</dbReference>